<keyword evidence="1" id="KW-1133">Transmembrane helix</keyword>
<dbReference type="OrthoDB" id="1448588at2"/>
<evidence type="ECO:0000313" key="3">
    <source>
        <dbReference type="Proteomes" id="UP000323720"/>
    </source>
</evidence>
<organism evidence="2 3">
    <name type="scientific">Bizionia myxarmorum</name>
    <dbReference type="NCBI Taxonomy" id="291186"/>
    <lineage>
        <taxon>Bacteria</taxon>
        <taxon>Pseudomonadati</taxon>
        <taxon>Bacteroidota</taxon>
        <taxon>Flavobacteriia</taxon>
        <taxon>Flavobacteriales</taxon>
        <taxon>Flavobacteriaceae</taxon>
        <taxon>Bizionia</taxon>
    </lineage>
</organism>
<feature type="transmembrane region" description="Helical" evidence="1">
    <location>
        <begin position="342"/>
        <end position="373"/>
    </location>
</feature>
<feature type="transmembrane region" description="Helical" evidence="1">
    <location>
        <begin position="310"/>
        <end position="330"/>
    </location>
</feature>
<sequence>MLEMPRLKALFTNYQAIILGFLLFSLCFDFVDKIGMFYHMDLIKLNRILKAIFLGYSLLFIFSHLKYLLSNLKLVLGFILVLSLIFLLKNNFSDLYVNEYVRYIFPLLVFPLIYYAWFNNEQNFLAILYKCFKGFILINSVLALIGLFFDVRVFQTYEFQRFGYNGIILSQGFTPYLYLSATTLFWVFNDKKMILVTLIISVLSGIKGVFFAEFLLLSLLTLFDSHFNKAFKIKSLIIASIIFIGVLIGIFMMPLFREVIESDGLIAAIFSYRTDNTMELYNQITPSNYNYLIGAIELEKVRLELQIFDIILFFGIIGFIAFSVFLYWLYTHLVNNAISKAFFITTLVLSVLSGNLFYIPLSAILLFLILLALHKSKDSKHPAF</sequence>
<dbReference type="RefSeq" id="WP_148402506.1">
    <property type="nucleotide sequence ID" value="NZ_VSKK01000001.1"/>
</dbReference>
<feature type="transmembrane region" description="Helical" evidence="1">
    <location>
        <begin position="68"/>
        <end position="88"/>
    </location>
</feature>
<feature type="transmembrane region" description="Helical" evidence="1">
    <location>
        <begin position="235"/>
        <end position="256"/>
    </location>
</feature>
<proteinExistence type="predicted"/>
<feature type="transmembrane region" description="Helical" evidence="1">
    <location>
        <begin position="194"/>
        <end position="223"/>
    </location>
</feature>
<feature type="transmembrane region" description="Helical" evidence="1">
    <location>
        <begin position="100"/>
        <end position="118"/>
    </location>
</feature>
<feature type="transmembrane region" description="Helical" evidence="1">
    <location>
        <begin position="162"/>
        <end position="188"/>
    </location>
</feature>
<evidence type="ECO:0000313" key="2">
    <source>
        <dbReference type="EMBL" id="TYB78769.1"/>
    </source>
</evidence>
<reference evidence="2 3" key="1">
    <citation type="submission" date="2019-08" db="EMBL/GenBank/DDBJ databases">
        <title>Genomes of Antarctic Bizionia species.</title>
        <authorList>
            <person name="Bowman J.P."/>
        </authorList>
    </citation>
    <scope>NUCLEOTIDE SEQUENCE [LARGE SCALE GENOMIC DNA]</scope>
    <source>
        <strain evidence="2 3">ADA-4</strain>
    </source>
</reference>
<keyword evidence="1" id="KW-0472">Membrane</keyword>
<name>A0A5D0RCJ5_9FLAO</name>
<keyword evidence="1" id="KW-0812">Transmembrane</keyword>
<dbReference type="Proteomes" id="UP000323720">
    <property type="component" value="Unassembled WGS sequence"/>
</dbReference>
<dbReference type="EMBL" id="VSKK01000001">
    <property type="protein sequence ID" value="TYB78769.1"/>
    <property type="molecule type" value="Genomic_DNA"/>
</dbReference>
<feature type="transmembrane region" description="Helical" evidence="1">
    <location>
        <begin position="43"/>
        <end position="62"/>
    </location>
</feature>
<evidence type="ECO:0000256" key="1">
    <source>
        <dbReference type="SAM" id="Phobius"/>
    </source>
</evidence>
<keyword evidence="3" id="KW-1185">Reference proteome</keyword>
<gene>
    <name evidence="2" type="ORF">ES674_03040</name>
</gene>
<feature type="transmembrane region" description="Helical" evidence="1">
    <location>
        <begin position="124"/>
        <end position="150"/>
    </location>
</feature>
<feature type="transmembrane region" description="Helical" evidence="1">
    <location>
        <begin position="12"/>
        <end position="31"/>
    </location>
</feature>
<comment type="caution">
    <text evidence="2">The sequence shown here is derived from an EMBL/GenBank/DDBJ whole genome shotgun (WGS) entry which is preliminary data.</text>
</comment>
<protein>
    <recommendedName>
        <fullName evidence="4">O-antigen ligase family protein</fullName>
    </recommendedName>
</protein>
<evidence type="ECO:0008006" key="4">
    <source>
        <dbReference type="Google" id="ProtNLM"/>
    </source>
</evidence>
<dbReference type="AlphaFoldDB" id="A0A5D0RCJ5"/>
<accession>A0A5D0RCJ5</accession>